<accession>Q63PV4</accession>
<keyword evidence="1" id="KW-0472">Membrane</keyword>
<keyword evidence="3" id="KW-1185">Reference proteome</keyword>
<gene>
    <name evidence="2" type="ordered locus">BPSL3268</name>
</gene>
<dbReference type="Proteomes" id="UP000000605">
    <property type="component" value="Chromosome 1"/>
</dbReference>
<dbReference type="KEGG" id="bps:BPSL3268"/>
<feature type="transmembrane region" description="Helical" evidence="1">
    <location>
        <begin position="106"/>
        <end position="125"/>
    </location>
</feature>
<name>Q63PV4_BURPS</name>
<dbReference type="AlphaFoldDB" id="Q63PV4"/>
<keyword evidence="1" id="KW-1133">Transmembrane helix</keyword>
<dbReference type="eggNOG" id="ENOG5034BDC">
    <property type="taxonomic scope" value="Bacteria"/>
</dbReference>
<reference evidence="2 3" key="1">
    <citation type="journal article" date="2004" name="Proc. Natl. Acad. Sci. U.S.A.">
        <title>Genomic plasticity of the causative agent of melioidosis, Burkholderia pseudomallei.</title>
        <authorList>
            <person name="Holden M.T.G."/>
            <person name="Titball R.W."/>
            <person name="Peacock S.J."/>
            <person name="Cerdeno-Tarraga A.M."/>
            <person name="Atkins T."/>
            <person name="Crossman L.C."/>
            <person name="Pitt T."/>
            <person name="Churcher C."/>
            <person name="Mungall K."/>
            <person name="Bentley S.D."/>
            <person name="Sebaihia M."/>
            <person name="Thomson N.R."/>
            <person name="Bason N."/>
            <person name="Beacham I.R."/>
            <person name="Brooks K."/>
            <person name="Brown K.A."/>
            <person name="Brown N.F."/>
            <person name="Challis G.L."/>
            <person name="Cherevach I."/>
            <person name="Chillingworth T."/>
            <person name="Cronin A."/>
            <person name="Crosset B."/>
            <person name="Davis P."/>
            <person name="DeShazer D."/>
            <person name="Feltwell T."/>
            <person name="Fraser A."/>
            <person name="Hance Z."/>
            <person name="Hauser H."/>
            <person name="Holroyd S."/>
            <person name="Jagels K."/>
            <person name="Keith K.E."/>
            <person name="Maddison M."/>
            <person name="Moule S."/>
            <person name="Price C."/>
            <person name="Quail M.A."/>
            <person name="Rabbinowitsch E."/>
            <person name="Rutherford K."/>
            <person name="Sanders M."/>
            <person name="Simmonds M."/>
            <person name="Songsivilai S."/>
            <person name="Stevens K."/>
            <person name="Tumapa S."/>
            <person name="Vesaratchavest M."/>
            <person name="Whitehead S."/>
            <person name="Yeats C."/>
            <person name="Barrell B.G."/>
            <person name="Oyston P.C.F."/>
            <person name="Parkhill J."/>
        </authorList>
    </citation>
    <scope>NUCLEOTIDE SEQUENCE [LARGE SCALE GENOMIC DNA]</scope>
    <source>
        <strain evidence="2 3">K96243</strain>
    </source>
</reference>
<evidence type="ECO:0000313" key="3">
    <source>
        <dbReference type="Proteomes" id="UP000000605"/>
    </source>
</evidence>
<sequence length="304" mass="33258">MDRRCQIASGSVRPLPALRHVWPNRRQYPVDFDRIGVQLWLWPLQHSKRPTTMSERTPGEISSGFADLKEGAALLVQAKPNLAMAAVTVAIGVLAILTRFPTKDGSATLAGALFGAAAIFIGAWVTESTKAAAERAALLRRQQAARAFFTPELARIAAQQVHILDRLIVNFGEASLGRVYNEDPLISLRPQSPLLYPGAAQFGDLPELDAVLLVDFYDASHGVSQTVDSWIENKTKIDFNAYNVLMQMVMHSLKVGVAAIDSFCPDRQYSPLVPVAGKLVDRIEKSIDHARNALAAHLKRSGVE</sequence>
<dbReference type="STRING" id="272560.BPSL3268"/>
<dbReference type="EMBL" id="BX571965">
    <property type="protein sequence ID" value="CAH37281.1"/>
    <property type="molecule type" value="Genomic_DNA"/>
</dbReference>
<evidence type="ECO:0000313" key="2">
    <source>
        <dbReference type="EMBL" id="CAH37281.1"/>
    </source>
</evidence>
<evidence type="ECO:0000256" key="1">
    <source>
        <dbReference type="SAM" id="Phobius"/>
    </source>
</evidence>
<proteinExistence type="predicted"/>
<organism evidence="2 3">
    <name type="scientific">Burkholderia pseudomallei (strain K96243)</name>
    <dbReference type="NCBI Taxonomy" id="272560"/>
    <lineage>
        <taxon>Bacteria</taxon>
        <taxon>Pseudomonadati</taxon>
        <taxon>Pseudomonadota</taxon>
        <taxon>Betaproteobacteria</taxon>
        <taxon>Burkholderiales</taxon>
        <taxon>Burkholderiaceae</taxon>
        <taxon>Burkholderia</taxon>
        <taxon>pseudomallei group</taxon>
    </lineage>
</organism>
<protein>
    <submittedName>
        <fullName evidence="2">Membrane protein</fullName>
    </submittedName>
</protein>
<keyword evidence="1" id="KW-0812">Transmembrane</keyword>
<feature type="transmembrane region" description="Helical" evidence="1">
    <location>
        <begin position="82"/>
        <end position="100"/>
    </location>
</feature>